<reference evidence="18" key="2">
    <citation type="submission" date="2025-08" db="UniProtKB">
        <authorList>
            <consortium name="Ensembl"/>
        </authorList>
    </citation>
    <scope>IDENTIFICATION</scope>
</reference>
<comment type="catalytic activity">
    <reaction evidence="16">
        <text>L-cysteinyl-[protein] + hexadecanoyl-CoA = S-hexadecanoyl-L-cysteinyl-[protein] + CoA</text>
        <dbReference type="Rhea" id="RHEA:36683"/>
        <dbReference type="Rhea" id="RHEA-COMP:10131"/>
        <dbReference type="Rhea" id="RHEA-COMP:11032"/>
        <dbReference type="ChEBI" id="CHEBI:29950"/>
        <dbReference type="ChEBI" id="CHEBI:57287"/>
        <dbReference type="ChEBI" id="CHEBI:57379"/>
        <dbReference type="ChEBI" id="CHEBI:74151"/>
        <dbReference type="EC" id="2.3.1.225"/>
    </reaction>
</comment>
<evidence type="ECO:0000256" key="2">
    <source>
        <dbReference type="ARBA" id="ARBA00004653"/>
    </source>
</evidence>
<evidence type="ECO:0000313" key="18">
    <source>
        <dbReference type="Ensembl" id="ENSPMRP00000009921.1"/>
    </source>
</evidence>
<keyword evidence="8" id="KW-0333">Golgi apparatus</keyword>
<feature type="repeat" description="ANK" evidence="15">
    <location>
        <begin position="207"/>
        <end position="239"/>
    </location>
</feature>
<comment type="subcellular location">
    <subcellularLocation>
        <location evidence="1">Cytoplasmic vesicle membrane</location>
        <topology evidence="1">Multi-pass membrane protein</topology>
    </subcellularLocation>
    <subcellularLocation>
        <location evidence="2">Golgi apparatus membrane</location>
        <topology evidence="2">Multi-pass membrane protein</topology>
    </subcellularLocation>
</comment>
<evidence type="ECO:0000256" key="10">
    <source>
        <dbReference type="ARBA" id="ARBA00023136"/>
    </source>
</evidence>
<keyword evidence="6" id="KW-0677">Repeat</keyword>
<dbReference type="SUPFAM" id="SSF48403">
    <property type="entry name" value="Ankyrin repeat"/>
    <property type="match status" value="1"/>
</dbReference>
<feature type="domain" description="Palmitoyltransferase DHHC" evidence="17">
    <location>
        <begin position="347"/>
        <end position="469"/>
    </location>
</feature>
<dbReference type="GeneTree" id="ENSGT00530000063074"/>
<reference evidence="18 19" key="1">
    <citation type="journal article" date="2019" name="Proc. Natl. Acad. Sci. U.S.A.">
        <title>Regulatory changes in pterin and carotenoid genes underlie balanced color polymorphisms in the wall lizard.</title>
        <authorList>
            <person name="Andrade P."/>
            <person name="Pinho C."/>
            <person name="Perez I de Lanuza G."/>
            <person name="Afonso S."/>
            <person name="Brejcha J."/>
            <person name="Rubin C.J."/>
            <person name="Wallerman O."/>
            <person name="Pereira P."/>
            <person name="Sabatino S.J."/>
            <person name="Bellati A."/>
            <person name="Pellitteri-Rosa D."/>
            <person name="Bosakova Z."/>
            <person name="Bunikis I."/>
            <person name="Carretero M.A."/>
            <person name="Feiner N."/>
            <person name="Marsik P."/>
            <person name="Pauperio F."/>
            <person name="Salvi D."/>
            <person name="Soler L."/>
            <person name="While G.M."/>
            <person name="Uller T."/>
            <person name="Font E."/>
            <person name="Andersson L."/>
            <person name="Carneiro M."/>
        </authorList>
    </citation>
    <scope>NUCLEOTIDE SEQUENCE</scope>
</reference>
<keyword evidence="10 16" id="KW-0472">Membrane</keyword>
<evidence type="ECO:0000256" key="6">
    <source>
        <dbReference type="ARBA" id="ARBA00022737"/>
    </source>
</evidence>
<feature type="transmembrane region" description="Helical" evidence="16">
    <location>
        <begin position="433"/>
        <end position="454"/>
    </location>
</feature>
<evidence type="ECO:0000256" key="15">
    <source>
        <dbReference type="PROSITE-ProRule" id="PRU00023"/>
    </source>
</evidence>
<evidence type="ECO:0000256" key="3">
    <source>
        <dbReference type="ARBA" id="ARBA00010104"/>
    </source>
</evidence>
<dbReference type="PROSITE" id="PS50216">
    <property type="entry name" value="DHHC"/>
    <property type="match status" value="1"/>
</dbReference>
<dbReference type="Proteomes" id="UP000472272">
    <property type="component" value="Chromosome 1"/>
</dbReference>
<dbReference type="PROSITE" id="PS50297">
    <property type="entry name" value="ANK_REP_REGION"/>
    <property type="match status" value="4"/>
</dbReference>
<gene>
    <name evidence="18" type="primary">ZDHHC13</name>
</gene>
<organism evidence="18 19">
    <name type="scientific">Podarcis muralis</name>
    <name type="common">Wall lizard</name>
    <name type="synonym">Lacerta muralis</name>
    <dbReference type="NCBI Taxonomy" id="64176"/>
    <lineage>
        <taxon>Eukaryota</taxon>
        <taxon>Metazoa</taxon>
        <taxon>Chordata</taxon>
        <taxon>Craniata</taxon>
        <taxon>Vertebrata</taxon>
        <taxon>Euteleostomi</taxon>
        <taxon>Lepidosauria</taxon>
        <taxon>Squamata</taxon>
        <taxon>Bifurcata</taxon>
        <taxon>Unidentata</taxon>
        <taxon>Episquamata</taxon>
        <taxon>Laterata</taxon>
        <taxon>Lacertibaenia</taxon>
        <taxon>Lacertidae</taxon>
        <taxon>Podarcis</taxon>
    </lineage>
</organism>
<dbReference type="SMART" id="SM00248">
    <property type="entry name" value="ANK"/>
    <property type="match status" value="5"/>
</dbReference>
<evidence type="ECO:0000256" key="9">
    <source>
        <dbReference type="ARBA" id="ARBA00023043"/>
    </source>
</evidence>
<feature type="repeat" description="ANK" evidence="15">
    <location>
        <begin position="139"/>
        <end position="171"/>
    </location>
</feature>
<evidence type="ECO:0000256" key="14">
    <source>
        <dbReference type="ARBA" id="ARBA00023329"/>
    </source>
</evidence>
<keyword evidence="7 16" id="KW-1133">Transmembrane helix</keyword>
<dbReference type="GO" id="GO:0000139">
    <property type="term" value="C:Golgi membrane"/>
    <property type="evidence" value="ECO:0007669"/>
    <property type="project" value="UniProtKB-SubCell"/>
</dbReference>
<dbReference type="GO" id="GO:0019706">
    <property type="term" value="F:protein-cysteine S-palmitoyltransferase activity"/>
    <property type="evidence" value="ECO:0007669"/>
    <property type="project" value="UniProtKB-EC"/>
</dbReference>
<keyword evidence="5 16" id="KW-0812">Transmembrane</keyword>
<dbReference type="InterPro" id="IPR002110">
    <property type="entry name" value="Ankyrin_rpt"/>
</dbReference>
<keyword evidence="13 16" id="KW-0012">Acyltransferase</keyword>
<evidence type="ECO:0000313" key="19">
    <source>
        <dbReference type="Proteomes" id="UP000472272"/>
    </source>
</evidence>
<keyword evidence="12" id="KW-0449">Lipoprotein</keyword>
<dbReference type="PROSITE" id="PS50088">
    <property type="entry name" value="ANK_REPEAT"/>
    <property type="match status" value="4"/>
</dbReference>
<evidence type="ECO:0000256" key="8">
    <source>
        <dbReference type="ARBA" id="ARBA00023034"/>
    </source>
</evidence>
<evidence type="ECO:0000256" key="12">
    <source>
        <dbReference type="ARBA" id="ARBA00023288"/>
    </source>
</evidence>
<evidence type="ECO:0000259" key="17">
    <source>
        <dbReference type="Pfam" id="PF01529"/>
    </source>
</evidence>
<feature type="transmembrane region" description="Helical" evidence="16">
    <location>
        <begin position="283"/>
        <end position="301"/>
    </location>
</feature>
<evidence type="ECO:0000256" key="5">
    <source>
        <dbReference type="ARBA" id="ARBA00022692"/>
    </source>
</evidence>
<evidence type="ECO:0000256" key="16">
    <source>
        <dbReference type="RuleBase" id="RU079119"/>
    </source>
</evidence>
<evidence type="ECO:0000256" key="13">
    <source>
        <dbReference type="ARBA" id="ARBA00023315"/>
    </source>
</evidence>
<evidence type="ECO:0000256" key="11">
    <source>
        <dbReference type="ARBA" id="ARBA00023139"/>
    </source>
</evidence>
<keyword evidence="9 15" id="KW-0040">ANK repeat</keyword>
<keyword evidence="19" id="KW-1185">Reference proteome</keyword>
<evidence type="ECO:0000256" key="4">
    <source>
        <dbReference type="ARBA" id="ARBA00022679"/>
    </source>
</evidence>
<dbReference type="AlphaFoldDB" id="A0A670IDW5"/>
<accession>A0A670IDW5</accession>
<sequence length="536" mass="61024">MCKNHSHGPLGHHGHSWSNMYEEKDLPKDQDVLPFAEDYSNFDIVKATQYGLLDRCQELVEAGYDVRQPDKENVTLLHWAAINNRLDLVKFFISKGAVVDQLGGDLNSTPLHWAVRQGHLSMVILLLKCGADPTLIDGEGYSSLHLAVLFQHMPVIAYLISKGQSVDTTDHNGQTPLMLSAHKVIGTEPTRFLLKFNPSLKAVDNIEKNTALHWAVVSGNVSAVDVLLEAGSSLDIKNIKGERPVDLAHQTKNRLLVHLLCEEEKLRARKNSRFLRILGKYEFLLLLVSSLALIWAIGYVADLNSDSWLLKGSLLVFIFVIMSLIARQFVGVNKLQYFPLAFLLGSVKKPLRSMHCHTCNSCVARYDQHCIWIGRCIGVGNHSYFVLFLAFLTMVNIWALYGTILYWSEHCTTTYWEDGAWTSFTQIVSCSPWVLYIFTLISFHTSWAMLLLILQLYQITFLGLTSHERSALWKQSKRSKHPVSLRKTPYNYGCLQNLADFFQCRCFGMFKPNIIDWTKQYTLMFHSLKDRNVHAV</sequence>
<dbReference type="GO" id="GO:0030659">
    <property type="term" value="C:cytoplasmic vesicle membrane"/>
    <property type="evidence" value="ECO:0007669"/>
    <property type="project" value="UniProtKB-SubCell"/>
</dbReference>
<comment type="domain">
    <text evidence="16">The DHHC domain is required for palmitoyltransferase activity.</text>
</comment>
<dbReference type="EC" id="2.3.1.225" evidence="16"/>
<dbReference type="FunFam" id="1.25.40.20:FF:000035">
    <property type="entry name" value="Palmitoyltransferase"/>
    <property type="match status" value="1"/>
</dbReference>
<feature type="transmembrane region" description="Helical" evidence="16">
    <location>
        <begin position="307"/>
        <end position="326"/>
    </location>
</feature>
<name>A0A670IDW5_PODMU</name>
<protein>
    <recommendedName>
        <fullName evidence="16">Palmitoyltransferase</fullName>
        <ecNumber evidence="16">2.3.1.225</ecNumber>
    </recommendedName>
</protein>
<evidence type="ECO:0000256" key="7">
    <source>
        <dbReference type="ARBA" id="ARBA00022989"/>
    </source>
</evidence>
<keyword evidence="11" id="KW-0564">Palmitate</keyword>
<dbReference type="Pfam" id="PF01529">
    <property type="entry name" value="DHHC"/>
    <property type="match status" value="1"/>
</dbReference>
<dbReference type="Gene3D" id="1.25.40.20">
    <property type="entry name" value="Ankyrin repeat-containing domain"/>
    <property type="match status" value="1"/>
</dbReference>
<keyword evidence="14" id="KW-0968">Cytoplasmic vesicle</keyword>
<dbReference type="Pfam" id="PF12796">
    <property type="entry name" value="Ank_2"/>
    <property type="match status" value="2"/>
</dbReference>
<comment type="similarity">
    <text evidence="3">Belongs to the DHHC palmitoyltransferase family. AKR/ZDHHC17 subfamily.</text>
</comment>
<feature type="transmembrane region" description="Helical" evidence="16">
    <location>
        <begin position="384"/>
        <end position="407"/>
    </location>
</feature>
<reference evidence="18" key="3">
    <citation type="submission" date="2025-09" db="UniProtKB">
        <authorList>
            <consortium name="Ensembl"/>
        </authorList>
    </citation>
    <scope>IDENTIFICATION</scope>
</reference>
<feature type="repeat" description="ANK" evidence="15">
    <location>
        <begin position="106"/>
        <end position="138"/>
    </location>
</feature>
<dbReference type="PANTHER" id="PTHR24161">
    <property type="entry name" value="ANK_REP_REGION DOMAIN-CONTAINING PROTEIN-RELATED"/>
    <property type="match status" value="1"/>
</dbReference>
<evidence type="ECO:0000256" key="1">
    <source>
        <dbReference type="ARBA" id="ARBA00004439"/>
    </source>
</evidence>
<dbReference type="InterPro" id="IPR001594">
    <property type="entry name" value="Palmitoyltrfase_DHHC"/>
</dbReference>
<dbReference type="InterPro" id="IPR036770">
    <property type="entry name" value="Ankyrin_rpt-contain_sf"/>
</dbReference>
<proteinExistence type="inferred from homology"/>
<feature type="repeat" description="ANK" evidence="15">
    <location>
        <begin position="72"/>
        <end position="104"/>
    </location>
</feature>
<dbReference type="PANTHER" id="PTHR24161:SF16">
    <property type="entry name" value="PALMITOYLTRANSFERASE ZDHHC13"/>
    <property type="match status" value="1"/>
</dbReference>
<keyword evidence="4 16" id="KW-0808">Transferase</keyword>
<dbReference type="Ensembl" id="ENSPMRT00000010571.1">
    <property type="protein sequence ID" value="ENSPMRP00000009921.1"/>
    <property type="gene ID" value="ENSPMRG00000006612.1"/>
</dbReference>